<reference evidence="2" key="1">
    <citation type="submission" date="2014-05" db="EMBL/GenBank/DDBJ databases">
        <title>The transcriptome of the halophilic microalga Tetraselmis sp. GSL018 isolated from the Great Salt Lake, Utah.</title>
        <authorList>
            <person name="Jinkerson R.E."/>
            <person name="D'Adamo S."/>
            <person name="Posewitz M.C."/>
        </authorList>
    </citation>
    <scope>NUCLEOTIDE SEQUENCE</scope>
    <source>
        <strain evidence="2">GSL018</strain>
    </source>
</reference>
<evidence type="ECO:0000313" key="2">
    <source>
        <dbReference type="EMBL" id="JAC61758.1"/>
    </source>
</evidence>
<gene>
    <name evidence="2" type="ORF">TSPGSL018_25315</name>
</gene>
<proteinExistence type="predicted"/>
<sequence>LRKYFLPLQICRHRAINTSSGLRFSSIFYLIFAPVLPIGRNYYSSCDGNVCWPSLACTGRIRCKAGLHL</sequence>
<feature type="transmembrane region" description="Helical" evidence="1">
    <location>
        <begin position="21"/>
        <end position="39"/>
    </location>
</feature>
<accession>A0A061QPY1</accession>
<dbReference type="EMBL" id="GBEZ01025315">
    <property type="protein sequence ID" value="JAC61758.1"/>
    <property type="molecule type" value="Transcribed_RNA"/>
</dbReference>
<keyword evidence="1" id="KW-1133">Transmembrane helix</keyword>
<dbReference type="AlphaFoldDB" id="A0A061QPY1"/>
<evidence type="ECO:0000256" key="1">
    <source>
        <dbReference type="SAM" id="Phobius"/>
    </source>
</evidence>
<feature type="non-terminal residue" evidence="2">
    <location>
        <position position="1"/>
    </location>
</feature>
<keyword evidence="1" id="KW-0812">Transmembrane</keyword>
<protein>
    <submittedName>
        <fullName evidence="2">Uncharacterized protein</fullName>
    </submittedName>
</protein>
<organism evidence="2">
    <name type="scientific">Tetraselmis sp. GSL018</name>
    <dbReference type="NCBI Taxonomy" id="582737"/>
    <lineage>
        <taxon>Eukaryota</taxon>
        <taxon>Viridiplantae</taxon>
        <taxon>Chlorophyta</taxon>
        <taxon>core chlorophytes</taxon>
        <taxon>Chlorodendrophyceae</taxon>
        <taxon>Chlorodendrales</taxon>
        <taxon>Chlorodendraceae</taxon>
        <taxon>Tetraselmis</taxon>
    </lineage>
</organism>
<name>A0A061QPY1_9CHLO</name>
<keyword evidence="1" id="KW-0472">Membrane</keyword>